<name>A0A176Z7L8_9BRAD</name>
<dbReference type="CDD" id="cd03224">
    <property type="entry name" value="ABC_TM1139_LivF_branched"/>
    <property type="match status" value="1"/>
</dbReference>
<dbReference type="Gene3D" id="3.40.50.300">
    <property type="entry name" value="P-loop containing nucleotide triphosphate hydrolases"/>
    <property type="match status" value="1"/>
</dbReference>
<dbReference type="InterPro" id="IPR017871">
    <property type="entry name" value="ABC_transporter-like_CS"/>
</dbReference>
<dbReference type="GO" id="GO:0005524">
    <property type="term" value="F:ATP binding"/>
    <property type="evidence" value="ECO:0007669"/>
    <property type="project" value="UniProtKB-KW"/>
</dbReference>
<evidence type="ECO:0000259" key="7">
    <source>
        <dbReference type="PROSITE" id="PS50893"/>
    </source>
</evidence>
<dbReference type="GO" id="GO:0016887">
    <property type="term" value="F:ATP hydrolysis activity"/>
    <property type="evidence" value="ECO:0007669"/>
    <property type="project" value="InterPro"/>
</dbReference>
<dbReference type="SMART" id="SM00382">
    <property type="entry name" value="AAA"/>
    <property type="match status" value="1"/>
</dbReference>
<dbReference type="GO" id="GO:0015658">
    <property type="term" value="F:branched-chain amino acid transmembrane transporter activity"/>
    <property type="evidence" value="ECO:0007669"/>
    <property type="project" value="TreeGrafter"/>
</dbReference>
<sequence>MLACNDLTVAYGDIVALQGVTLEVGRGETVALIGANGAGKTTLLHAISGLNPVRSGDIVFEGTSVARLASDRRVELGISQAPEGRRIFPGLTVEENLTLATVNWRRWRQPIGDDLARAFDLFPRLKERRRQLGWSLSGGEQQMLAIGRALMARPRLLLLDEPSLGLAPRLAEEVYERVRQIADSGLTILVVEQNTVLALSVADRAYVLETGRIALQGTADDLKQNTRVREAYLGR</sequence>
<keyword evidence="3" id="KW-0547">Nucleotide-binding</keyword>
<comment type="function">
    <text evidence="6">Involved in beta-(1--&gt;2)glucan export. Transmembrane domains (TMD) form a pore in the inner membrane and the ATP-binding domain (NBD) is responsible for energy generation.</text>
</comment>
<dbReference type="AlphaFoldDB" id="A0A176Z7L8"/>
<dbReference type="PROSITE" id="PS50893">
    <property type="entry name" value="ABC_TRANSPORTER_2"/>
    <property type="match status" value="1"/>
</dbReference>
<evidence type="ECO:0000256" key="4">
    <source>
        <dbReference type="ARBA" id="ARBA00022840"/>
    </source>
</evidence>
<proteinExistence type="inferred from homology"/>
<keyword evidence="4 8" id="KW-0067">ATP-binding</keyword>
<reference evidence="8 9" key="1">
    <citation type="submission" date="2016-03" db="EMBL/GenBank/DDBJ databases">
        <title>Draft Genome Sequence of the Strain BR 10245 (Bradyrhizobium sp.) isolated from nodules of Centrolobium paraense.</title>
        <authorList>
            <person name="Simoes-Araujo J.L.Sr."/>
            <person name="Barauna A.C."/>
            <person name="Silva K."/>
            <person name="Zilli J.E."/>
        </authorList>
    </citation>
    <scope>NUCLEOTIDE SEQUENCE [LARGE SCALE GENOMIC DNA]</scope>
    <source>
        <strain evidence="8 9">BR 10245</strain>
    </source>
</reference>
<dbReference type="InterPro" id="IPR027417">
    <property type="entry name" value="P-loop_NTPase"/>
</dbReference>
<dbReference type="RefSeq" id="WP_063696156.1">
    <property type="nucleotide sequence ID" value="NZ_LUUB01000015.1"/>
</dbReference>
<evidence type="ECO:0000313" key="8">
    <source>
        <dbReference type="EMBL" id="OAF16437.1"/>
    </source>
</evidence>
<keyword evidence="5" id="KW-0029">Amino-acid transport</keyword>
<keyword evidence="2" id="KW-0813">Transport</keyword>
<dbReference type="PANTHER" id="PTHR43820:SF4">
    <property type="entry name" value="HIGH-AFFINITY BRANCHED-CHAIN AMINO ACID TRANSPORT ATP-BINDING PROTEIN LIVF"/>
    <property type="match status" value="1"/>
</dbReference>
<dbReference type="GO" id="GO:0015807">
    <property type="term" value="P:L-amino acid transport"/>
    <property type="evidence" value="ECO:0007669"/>
    <property type="project" value="TreeGrafter"/>
</dbReference>
<dbReference type="InterPro" id="IPR003593">
    <property type="entry name" value="AAA+_ATPase"/>
</dbReference>
<dbReference type="PROSITE" id="PS00211">
    <property type="entry name" value="ABC_TRANSPORTER_1"/>
    <property type="match status" value="1"/>
</dbReference>
<evidence type="ECO:0000256" key="1">
    <source>
        <dbReference type="ARBA" id="ARBA00005417"/>
    </source>
</evidence>
<dbReference type="Proteomes" id="UP000076959">
    <property type="component" value="Unassembled WGS sequence"/>
</dbReference>
<dbReference type="OrthoDB" id="9776369at2"/>
<comment type="caution">
    <text evidence="8">The sequence shown here is derived from an EMBL/GenBank/DDBJ whole genome shotgun (WGS) entry which is preliminary data.</text>
</comment>
<dbReference type="EMBL" id="LUUB01000015">
    <property type="protein sequence ID" value="OAF16437.1"/>
    <property type="molecule type" value="Genomic_DNA"/>
</dbReference>
<comment type="similarity">
    <text evidence="1">Belongs to the ABC transporter superfamily.</text>
</comment>
<organism evidence="8 9">
    <name type="scientific">Bradyrhizobium centrolobii</name>
    <dbReference type="NCBI Taxonomy" id="1505087"/>
    <lineage>
        <taxon>Bacteria</taxon>
        <taxon>Pseudomonadati</taxon>
        <taxon>Pseudomonadota</taxon>
        <taxon>Alphaproteobacteria</taxon>
        <taxon>Hyphomicrobiales</taxon>
        <taxon>Nitrobacteraceae</taxon>
        <taxon>Bradyrhizobium</taxon>
    </lineage>
</organism>
<dbReference type="InterPro" id="IPR052156">
    <property type="entry name" value="BCAA_Transport_ATP-bd_LivF"/>
</dbReference>
<dbReference type="STRING" id="1505087.AYJ54_38165"/>
<dbReference type="InterPro" id="IPR003439">
    <property type="entry name" value="ABC_transporter-like_ATP-bd"/>
</dbReference>
<feature type="domain" description="ABC transporter" evidence="7">
    <location>
        <begin position="2"/>
        <end position="235"/>
    </location>
</feature>
<evidence type="ECO:0000256" key="6">
    <source>
        <dbReference type="ARBA" id="ARBA00024722"/>
    </source>
</evidence>
<evidence type="ECO:0000256" key="2">
    <source>
        <dbReference type="ARBA" id="ARBA00022448"/>
    </source>
</evidence>
<gene>
    <name evidence="8" type="ORF">AYJ54_38165</name>
</gene>
<evidence type="ECO:0000256" key="5">
    <source>
        <dbReference type="ARBA" id="ARBA00022970"/>
    </source>
</evidence>
<accession>A0A176Z7L8</accession>
<evidence type="ECO:0000313" key="9">
    <source>
        <dbReference type="Proteomes" id="UP000076959"/>
    </source>
</evidence>
<evidence type="ECO:0000256" key="3">
    <source>
        <dbReference type="ARBA" id="ARBA00022741"/>
    </source>
</evidence>
<keyword evidence="9" id="KW-1185">Reference proteome</keyword>
<dbReference type="PANTHER" id="PTHR43820">
    <property type="entry name" value="HIGH-AFFINITY BRANCHED-CHAIN AMINO ACID TRANSPORT ATP-BINDING PROTEIN LIVF"/>
    <property type="match status" value="1"/>
</dbReference>
<protein>
    <submittedName>
        <fullName evidence="8">ABC transporter ATP-binding protein</fullName>
    </submittedName>
</protein>
<dbReference type="SUPFAM" id="SSF52540">
    <property type="entry name" value="P-loop containing nucleoside triphosphate hydrolases"/>
    <property type="match status" value="1"/>
</dbReference>
<dbReference type="Pfam" id="PF00005">
    <property type="entry name" value="ABC_tran"/>
    <property type="match status" value="1"/>
</dbReference>